<proteinExistence type="predicted"/>
<accession>A0A0F9GWB4</accession>
<reference evidence="1" key="1">
    <citation type="journal article" date="2015" name="Nature">
        <title>Complex archaea that bridge the gap between prokaryotes and eukaryotes.</title>
        <authorList>
            <person name="Spang A."/>
            <person name="Saw J.H."/>
            <person name="Jorgensen S.L."/>
            <person name="Zaremba-Niedzwiedzka K."/>
            <person name="Martijn J."/>
            <person name="Lind A.E."/>
            <person name="van Eijk R."/>
            <person name="Schleper C."/>
            <person name="Guy L."/>
            <person name="Ettema T.J."/>
        </authorList>
    </citation>
    <scope>NUCLEOTIDE SEQUENCE</scope>
</reference>
<protein>
    <submittedName>
        <fullName evidence="1">Uncharacterized protein</fullName>
    </submittedName>
</protein>
<name>A0A0F9GWB4_9ZZZZ</name>
<organism evidence="1">
    <name type="scientific">marine sediment metagenome</name>
    <dbReference type="NCBI Taxonomy" id="412755"/>
    <lineage>
        <taxon>unclassified sequences</taxon>
        <taxon>metagenomes</taxon>
        <taxon>ecological metagenomes</taxon>
    </lineage>
</organism>
<evidence type="ECO:0000313" key="1">
    <source>
        <dbReference type="EMBL" id="KKM03064.1"/>
    </source>
</evidence>
<dbReference type="EMBL" id="LAZR01016772">
    <property type="protein sequence ID" value="KKM03064.1"/>
    <property type="molecule type" value="Genomic_DNA"/>
</dbReference>
<sequence length="133" mass="14817">MYELDFNDIQALWKFGCETVNLAEQAQKAKHTFKLIPEKTAQSGSSFTEIAKQLKQSFAQVKIVEKSEVGNRLQEALYRAIEKVAPTQASTLSGIEVTPKAILQATTNITQEVLKFYPVEFSPKAIPDIIDIA</sequence>
<feature type="non-terminal residue" evidence="1">
    <location>
        <position position="133"/>
    </location>
</feature>
<dbReference type="AlphaFoldDB" id="A0A0F9GWB4"/>
<comment type="caution">
    <text evidence="1">The sequence shown here is derived from an EMBL/GenBank/DDBJ whole genome shotgun (WGS) entry which is preliminary data.</text>
</comment>
<gene>
    <name evidence="1" type="ORF">LCGC14_1778130</name>
</gene>